<dbReference type="SUPFAM" id="SSF103515">
    <property type="entry name" value="Autotransporter"/>
    <property type="match status" value="1"/>
</dbReference>
<proteinExistence type="predicted"/>
<evidence type="ECO:0000313" key="3">
    <source>
        <dbReference type="EMBL" id="HEF27792.1"/>
    </source>
</evidence>
<dbReference type="EMBL" id="DSIN01000032">
    <property type="protein sequence ID" value="HEF27792.1"/>
    <property type="molecule type" value="Genomic_DNA"/>
</dbReference>
<feature type="signal peptide" evidence="1">
    <location>
        <begin position="1"/>
        <end position="23"/>
    </location>
</feature>
<organism evidence="3">
    <name type="scientific">Pseudomonas graminis</name>
    <dbReference type="NCBI Taxonomy" id="158627"/>
    <lineage>
        <taxon>Bacteria</taxon>
        <taxon>Pseudomonadati</taxon>
        <taxon>Pseudomonadota</taxon>
        <taxon>Gammaproteobacteria</taxon>
        <taxon>Pseudomonadales</taxon>
        <taxon>Pseudomonadaceae</taxon>
        <taxon>Pseudomonas</taxon>
    </lineage>
</organism>
<dbReference type="InterPro" id="IPR006315">
    <property type="entry name" value="OM_autotransptr_brl_dom"/>
</dbReference>
<dbReference type="AlphaFoldDB" id="A0A7C2B052"/>
<dbReference type="Pfam" id="PF03797">
    <property type="entry name" value="Autotransporter"/>
    <property type="match status" value="1"/>
</dbReference>
<evidence type="ECO:0000259" key="2">
    <source>
        <dbReference type="PROSITE" id="PS51208"/>
    </source>
</evidence>
<name>A0A7C2B052_9PSED</name>
<feature type="chain" id="PRO_5027564242" evidence="1">
    <location>
        <begin position="24"/>
        <end position="857"/>
    </location>
</feature>
<protein>
    <submittedName>
        <fullName evidence="3">Autotransporter outer membrane beta-barrel domain-containing protein</fullName>
    </submittedName>
</protein>
<reference evidence="3" key="1">
    <citation type="journal article" date="2020" name="mSystems">
        <title>Genome- and Community-Level Interaction Insights into Carbon Utilization and Element Cycling Functions of Hydrothermarchaeota in Hydrothermal Sediment.</title>
        <authorList>
            <person name="Zhou Z."/>
            <person name="Liu Y."/>
            <person name="Xu W."/>
            <person name="Pan J."/>
            <person name="Luo Z.H."/>
            <person name="Li M."/>
        </authorList>
    </citation>
    <scope>NUCLEOTIDE SEQUENCE [LARGE SCALE GENOMIC DNA]</scope>
    <source>
        <strain evidence="3">SpSt-200</strain>
    </source>
</reference>
<comment type="caution">
    <text evidence="3">The sequence shown here is derived from an EMBL/GenBank/DDBJ whole genome shotgun (WGS) entry which is preliminary data.</text>
</comment>
<evidence type="ECO:0000256" key="1">
    <source>
        <dbReference type="SAM" id="SignalP"/>
    </source>
</evidence>
<dbReference type="PROSITE" id="PS51208">
    <property type="entry name" value="AUTOTRANSPORTER"/>
    <property type="match status" value="1"/>
</dbReference>
<keyword evidence="1" id="KW-0732">Signal</keyword>
<sequence length="857" mass="88134">MSFHLSKIALAILVGVAATNSYAVDYALGTGAQTFTGTIAGPLTLNGQRVQAGSTDTVGVQLKHANVQGPLLNQGDFTFTSGKNVIGLGIDQGFAMFGSGGSVIDGDVTNNGTLSISNATSAEVVEVGSATIHGSVINNGTIRFSQMPDTIFGMGEGIYLHGSTIDGDIVNNGTIDITAADGAVALIIDADGGRLFNLGGKVINNGTLRGTGDESTALDIETATTPIVVENAGLMEANGTESTGVVFYEPAQIDVFRNTGVIRATGTDSAGIRVNGSPFTANLPSGARGIVNTGTIEADDTAIRVDHDAWSDTFEINQQAGLIKGGIAAIDGYGAAVLNWSGGAIEGDVIDVSAIHVTGLARYRGALLDSDVDVASGSLALQQQGTRISGNLSVASGGAVDMLLSDAVVATTPYLTVDGTASFAPNSKVTLSANPGDFKPTAAGTEYRLVKAQSLTNNGLTVASASSLLDVKSYSTDAQSVNAIVTLKTDLQVDSELTTAGASNSTSRTVNVLKNNVLGQLSADDAVFKAFSSASDARSLAKLSASLSPEVNRGGIDAAVSSQKLSSSAILGRMSGQRSGMSSGDTLQGTGVWAQGLSGNLDQDARRGVDGYSANSSGVAVGADGELNANTVVGLAYSYLNSNVTSDSGNKTQVQGNALSLYGSWNLDRWFIDGALTYGRNDNEGKRSIAGTLAKGDYDSDVMSLNALAGYGFHPTEHLTLEPRVGARYSSVQIDSYNEHGSSAALHNDSQRFEIGELGAGFRVASRFDLSKGTLTPEASVMAYHDFIGDRVNQTSSFVLGGSTFAVTGASPDRDSYEGSVGVSYEVNALTLGVSYNYQAKSGFDADTLGFKARYDF</sequence>
<gene>
    <name evidence="3" type="ORF">ENP23_18735</name>
</gene>
<dbReference type="InterPro" id="IPR005546">
    <property type="entry name" value="Autotransporte_beta"/>
</dbReference>
<dbReference type="GO" id="GO:0019867">
    <property type="term" value="C:outer membrane"/>
    <property type="evidence" value="ECO:0007669"/>
    <property type="project" value="InterPro"/>
</dbReference>
<dbReference type="Gene3D" id="2.40.128.130">
    <property type="entry name" value="Autotransporter beta-domain"/>
    <property type="match status" value="1"/>
</dbReference>
<feature type="domain" description="Autotransporter" evidence="2">
    <location>
        <begin position="585"/>
        <end position="857"/>
    </location>
</feature>
<dbReference type="NCBIfam" id="TIGR01414">
    <property type="entry name" value="autotrans_barl"/>
    <property type="match status" value="1"/>
</dbReference>
<dbReference type="InterPro" id="IPR036709">
    <property type="entry name" value="Autotransporte_beta_dom_sf"/>
</dbReference>
<accession>A0A7C2B052</accession>
<dbReference type="SMART" id="SM00869">
    <property type="entry name" value="Autotransporter"/>
    <property type="match status" value="1"/>
</dbReference>